<protein>
    <submittedName>
        <fullName evidence="2">Uncharacterized protein</fullName>
    </submittedName>
</protein>
<keyword evidence="1" id="KW-0812">Transmembrane</keyword>
<dbReference type="EMBL" id="BAABAV010000004">
    <property type="protein sequence ID" value="GAA4270683.1"/>
    <property type="molecule type" value="Genomic_DNA"/>
</dbReference>
<evidence type="ECO:0000256" key="1">
    <source>
        <dbReference type="SAM" id="Phobius"/>
    </source>
</evidence>
<organism evidence="2 3">
    <name type="scientific">Hyunsoonleella aestuarii</name>
    <dbReference type="NCBI Taxonomy" id="912802"/>
    <lineage>
        <taxon>Bacteria</taxon>
        <taxon>Pseudomonadati</taxon>
        <taxon>Bacteroidota</taxon>
        <taxon>Flavobacteriia</taxon>
        <taxon>Flavobacteriales</taxon>
        <taxon>Flavobacteriaceae</taxon>
    </lineage>
</organism>
<feature type="transmembrane region" description="Helical" evidence="1">
    <location>
        <begin position="24"/>
        <end position="44"/>
    </location>
</feature>
<dbReference type="Proteomes" id="UP001500027">
    <property type="component" value="Unassembled WGS sequence"/>
</dbReference>
<name>A0ABP8EEM8_9FLAO</name>
<sequence>MYSIKLLLIMVLDSYYTLSFNKKMIVRAFFYLIVYSSANIKRIFAVQLKMAFKIVCHLTNNLYVI</sequence>
<keyword evidence="3" id="KW-1185">Reference proteome</keyword>
<reference evidence="3" key="1">
    <citation type="journal article" date="2019" name="Int. J. Syst. Evol. Microbiol.">
        <title>The Global Catalogue of Microorganisms (GCM) 10K type strain sequencing project: providing services to taxonomists for standard genome sequencing and annotation.</title>
        <authorList>
            <consortium name="The Broad Institute Genomics Platform"/>
            <consortium name="The Broad Institute Genome Sequencing Center for Infectious Disease"/>
            <person name="Wu L."/>
            <person name="Ma J."/>
        </authorList>
    </citation>
    <scope>NUCLEOTIDE SEQUENCE [LARGE SCALE GENOMIC DNA]</scope>
    <source>
        <strain evidence="3">JCM 17452</strain>
    </source>
</reference>
<evidence type="ECO:0000313" key="3">
    <source>
        <dbReference type="Proteomes" id="UP001500027"/>
    </source>
</evidence>
<keyword evidence="1" id="KW-1133">Transmembrane helix</keyword>
<proteinExistence type="predicted"/>
<comment type="caution">
    <text evidence="2">The sequence shown here is derived from an EMBL/GenBank/DDBJ whole genome shotgun (WGS) entry which is preliminary data.</text>
</comment>
<evidence type="ECO:0000313" key="2">
    <source>
        <dbReference type="EMBL" id="GAA4270683.1"/>
    </source>
</evidence>
<keyword evidence="1" id="KW-0472">Membrane</keyword>
<gene>
    <name evidence="2" type="ORF">GCM10022257_27840</name>
</gene>
<accession>A0ABP8EEM8</accession>